<organism evidence="4 5">
    <name type="scientific">Flavobacterium circumlabens</name>
    <dbReference type="NCBI Taxonomy" id="2133765"/>
    <lineage>
        <taxon>Bacteria</taxon>
        <taxon>Pseudomonadati</taxon>
        <taxon>Bacteroidota</taxon>
        <taxon>Flavobacteriia</taxon>
        <taxon>Flavobacteriales</taxon>
        <taxon>Flavobacteriaceae</taxon>
        <taxon>Flavobacterium</taxon>
    </lineage>
</organism>
<dbReference type="PANTHER" id="PTHR44845:SF6">
    <property type="entry name" value="BETA-ALANINE-ACTIVATING ENZYME"/>
    <property type="match status" value="1"/>
</dbReference>
<evidence type="ECO:0000313" key="4">
    <source>
        <dbReference type="EMBL" id="TEB40273.1"/>
    </source>
</evidence>
<name>A0A4Y7U1G2_9FLAO</name>
<protein>
    <recommendedName>
        <fullName evidence="3">AMP-dependent synthetase/ligase domain-containing protein</fullName>
    </recommendedName>
</protein>
<evidence type="ECO:0000256" key="2">
    <source>
        <dbReference type="ARBA" id="ARBA00022553"/>
    </source>
</evidence>
<reference evidence="4 5" key="1">
    <citation type="journal article" date="2018" name="Syst. Appl. Microbiol.">
        <title>Flavobacterium circumlabens sp. nov. and Flavobacterium cupreum sp. nov., two psychrotrophic species isolated from Antarctic environmental samples.</title>
        <authorList>
            <person name="Kralova S."/>
            <person name="Busse H.J."/>
            <person name="Svec P."/>
            <person name="Maslanova I."/>
            <person name="Stankova E."/>
            <person name="Bartak M."/>
            <person name="Sedlacek I."/>
        </authorList>
    </citation>
    <scope>NUCLEOTIDE SEQUENCE [LARGE SCALE GENOMIC DNA]</scope>
    <source>
        <strain evidence="4 5">CCM 8828</strain>
    </source>
</reference>
<keyword evidence="1" id="KW-0596">Phosphopantetheine</keyword>
<feature type="domain" description="AMP-dependent synthetase/ligase" evidence="3">
    <location>
        <begin position="1"/>
        <end position="84"/>
    </location>
</feature>
<dbReference type="EMBL" id="QWDN01001505">
    <property type="protein sequence ID" value="TEB40273.1"/>
    <property type="molecule type" value="Genomic_DNA"/>
</dbReference>
<sequence length="84" mass="9504">PGFWQMLVDAGWEGSEKVRVITGGEALSLSLGEALINRSETIWNMYGPTETTVYSTYKKVKETQDIPYIGRPVDNMQSYILDKE</sequence>
<feature type="non-terminal residue" evidence="4">
    <location>
        <position position="84"/>
    </location>
</feature>
<evidence type="ECO:0000259" key="3">
    <source>
        <dbReference type="Pfam" id="PF00501"/>
    </source>
</evidence>
<dbReference type="SUPFAM" id="SSF56801">
    <property type="entry name" value="Acetyl-CoA synthetase-like"/>
    <property type="match status" value="1"/>
</dbReference>
<evidence type="ECO:0000256" key="1">
    <source>
        <dbReference type="ARBA" id="ARBA00022450"/>
    </source>
</evidence>
<dbReference type="RefSeq" id="WP_134092670.1">
    <property type="nucleotide sequence ID" value="NZ_QWDN01001505.1"/>
</dbReference>
<accession>A0A4Y7U1G2</accession>
<keyword evidence="2" id="KW-0597">Phosphoprotein</keyword>
<feature type="non-terminal residue" evidence="4">
    <location>
        <position position="1"/>
    </location>
</feature>
<dbReference type="Gene3D" id="3.40.50.980">
    <property type="match status" value="1"/>
</dbReference>
<proteinExistence type="predicted"/>
<dbReference type="Pfam" id="PF00501">
    <property type="entry name" value="AMP-binding"/>
    <property type="match status" value="1"/>
</dbReference>
<dbReference type="Proteomes" id="UP000298340">
    <property type="component" value="Unassembled WGS sequence"/>
</dbReference>
<dbReference type="AlphaFoldDB" id="A0A4Y7U1G2"/>
<evidence type="ECO:0000313" key="5">
    <source>
        <dbReference type="Proteomes" id="UP000298340"/>
    </source>
</evidence>
<dbReference type="InterPro" id="IPR000873">
    <property type="entry name" value="AMP-dep_synth/lig_dom"/>
</dbReference>
<dbReference type="PANTHER" id="PTHR44845">
    <property type="entry name" value="CARRIER DOMAIN-CONTAINING PROTEIN"/>
    <property type="match status" value="1"/>
</dbReference>
<comment type="caution">
    <text evidence="4">The sequence shown here is derived from an EMBL/GenBank/DDBJ whole genome shotgun (WGS) entry which is preliminary data.</text>
</comment>
<gene>
    <name evidence="4" type="ORF">D0809_31450</name>
</gene>